<keyword evidence="3 4" id="KW-0446">Lipid-binding</keyword>
<evidence type="ECO:0000256" key="3">
    <source>
        <dbReference type="ARBA" id="ARBA00023121"/>
    </source>
</evidence>
<feature type="domain" description="Bifunctional inhibitor/plant lipid transfer protein/seed storage helical" evidence="5">
    <location>
        <begin position="4"/>
        <end position="87"/>
    </location>
</feature>
<comment type="function">
    <text evidence="4">Plant non-specific lipid-transfer proteins transfer phospholipids as well as galactolipids across membranes. May play a role in wax or cutin deposition in the cell walls of expanding epidermal cells and certain secretory tissues.</text>
</comment>
<keyword evidence="7" id="KW-1185">Reference proteome</keyword>
<sequence>MSSCTQAVEYLMPCQSFLMGIGEITPTCCQGAQALAKATVSPADRKSVCQCLKQIALSINVNVDKAKKLPELCNIKVPVPLQPDVNCDTLNRGPGA</sequence>
<comment type="similarity">
    <text evidence="1 4">Belongs to the plant LTP family.</text>
</comment>
<dbReference type="CDD" id="cd01960">
    <property type="entry name" value="nsLTP1"/>
    <property type="match status" value="1"/>
</dbReference>
<proteinExistence type="inferred from homology"/>
<protein>
    <recommendedName>
        <fullName evidence="4">Non-specific lipid-transfer protein</fullName>
    </recommendedName>
</protein>
<organism evidence="6 7">
    <name type="scientific">Castilleja foliolosa</name>
    <dbReference type="NCBI Taxonomy" id="1961234"/>
    <lineage>
        <taxon>Eukaryota</taxon>
        <taxon>Viridiplantae</taxon>
        <taxon>Streptophyta</taxon>
        <taxon>Embryophyta</taxon>
        <taxon>Tracheophyta</taxon>
        <taxon>Spermatophyta</taxon>
        <taxon>Magnoliopsida</taxon>
        <taxon>eudicotyledons</taxon>
        <taxon>Gunneridae</taxon>
        <taxon>Pentapetalae</taxon>
        <taxon>asterids</taxon>
        <taxon>lamiids</taxon>
        <taxon>Lamiales</taxon>
        <taxon>Orobanchaceae</taxon>
        <taxon>Pedicularideae</taxon>
        <taxon>Castillejinae</taxon>
        <taxon>Castilleja</taxon>
    </lineage>
</organism>
<dbReference type="PANTHER" id="PTHR33076">
    <property type="entry name" value="NON-SPECIFIC LIPID-TRANSFER PROTEIN 2-RELATED"/>
    <property type="match status" value="1"/>
</dbReference>
<reference evidence="7" key="1">
    <citation type="journal article" date="2024" name="IScience">
        <title>Strigolactones Initiate the Formation of Haustorium-like Structures in Castilleja.</title>
        <authorList>
            <person name="Buerger M."/>
            <person name="Peterson D."/>
            <person name="Chory J."/>
        </authorList>
    </citation>
    <scope>NUCLEOTIDE SEQUENCE [LARGE SCALE GENOMIC DNA]</scope>
</reference>
<dbReference type="SUPFAM" id="SSF47699">
    <property type="entry name" value="Bifunctional inhibitor/lipid-transfer protein/seed storage 2S albumin"/>
    <property type="match status" value="1"/>
</dbReference>
<dbReference type="EMBL" id="JAVIJP010000039">
    <property type="protein sequence ID" value="KAL3627444.1"/>
    <property type="molecule type" value="Genomic_DNA"/>
</dbReference>
<dbReference type="InterPro" id="IPR036312">
    <property type="entry name" value="Bifun_inhib/LTP/seed_sf"/>
</dbReference>
<gene>
    <name evidence="6" type="ORF">CASFOL_028807</name>
</gene>
<evidence type="ECO:0000259" key="5">
    <source>
        <dbReference type="SMART" id="SM00499"/>
    </source>
</evidence>
<evidence type="ECO:0000256" key="4">
    <source>
        <dbReference type="RuleBase" id="RU000628"/>
    </source>
</evidence>
<dbReference type="Pfam" id="PF00234">
    <property type="entry name" value="Tryp_alpha_amyl"/>
    <property type="match status" value="1"/>
</dbReference>
<dbReference type="Proteomes" id="UP001632038">
    <property type="component" value="Unassembled WGS sequence"/>
</dbReference>
<dbReference type="AlphaFoldDB" id="A0ABD3CDR8"/>
<dbReference type="Gene3D" id="1.10.110.10">
    <property type="entry name" value="Plant lipid-transfer and hydrophobic proteins"/>
    <property type="match status" value="1"/>
</dbReference>
<dbReference type="PRINTS" id="PR00382">
    <property type="entry name" value="LIPIDTRNSFER"/>
</dbReference>
<evidence type="ECO:0000256" key="2">
    <source>
        <dbReference type="ARBA" id="ARBA00022448"/>
    </source>
</evidence>
<keyword evidence="2 4" id="KW-0813">Transport</keyword>
<dbReference type="InterPro" id="IPR016140">
    <property type="entry name" value="Bifunc_inhib/LTP/seed_store"/>
</dbReference>
<evidence type="ECO:0000256" key="1">
    <source>
        <dbReference type="ARBA" id="ARBA00009748"/>
    </source>
</evidence>
<name>A0ABD3CDR8_9LAMI</name>
<accession>A0ABD3CDR8</accession>
<dbReference type="InterPro" id="IPR000528">
    <property type="entry name" value="Plant_nsLTP"/>
</dbReference>
<evidence type="ECO:0000313" key="6">
    <source>
        <dbReference type="EMBL" id="KAL3627444.1"/>
    </source>
</evidence>
<dbReference type="GO" id="GO:0008289">
    <property type="term" value="F:lipid binding"/>
    <property type="evidence" value="ECO:0007669"/>
    <property type="project" value="UniProtKB-KW"/>
</dbReference>
<dbReference type="SMART" id="SM00499">
    <property type="entry name" value="AAI"/>
    <property type="match status" value="1"/>
</dbReference>
<comment type="caution">
    <text evidence="6">The sequence shown here is derived from an EMBL/GenBank/DDBJ whole genome shotgun (WGS) entry which is preliminary data.</text>
</comment>
<evidence type="ECO:0000313" key="7">
    <source>
        <dbReference type="Proteomes" id="UP001632038"/>
    </source>
</evidence>